<sequence length="58" mass="6646">MIGKVLIETTIPMVDFGRGQSPYPFMFVFTQDKNETFEDIKPMFAKDLGISVTFYDTS</sequence>
<gene>
    <name evidence="1" type="ORF">SAE01_00470</name>
</gene>
<dbReference type="AlphaFoldDB" id="A0A512B6F3"/>
<keyword evidence="2" id="KW-1185">Reference proteome</keyword>
<evidence type="ECO:0000313" key="1">
    <source>
        <dbReference type="EMBL" id="GEO07551.1"/>
    </source>
</evidence>
<organism evidence="1 2">
    <name type="scientific">Segetibacter aerophilus</name>
    <dbReference type="NCBI Taxonomy" id="670293"/>
    <lineage>
        <taxon>Bacteria</taxon>
        <taxon>Pseudomonadati</taxon>
        <taxon>Bacteroidota</taxon>
        <taxon>Chitinophagia</taxon>
        <taxon>Chitinophagales</taxon>
        <taxon>Chitinophagaceae</taxon>
        <taxon>Segetibacter</taxon>
    </lineage>
</organism>
<comment type="caution">
    <text evidence="1">The sequence shown here is derived from an EMBL/GenBank/DDBJ whole genome shotgun (WGS) entry which is preliminary data.</text>
</comment>
<dbReference type="EMBL" id="BJYT01000001">
    <property type="protein sequence ID" value="GEO07551.1"/>
    <property type="molecule type" value="Genomic_DNA"/>
</dbReference>
<accession>A0A512B6F3</accession>
<evidence type="ECO:0000313" key="2">
    <source>
        <dbReference type="Proteomes" id="UP000321513"/>
    </source>
</evidence>
<dbReference type="Proteomes" id="UP000321513">
    <property type="component" value="Unassembled WGS sequence"/>
</dbReference>
<reference evidence="1 2" key="1">
    <citation type="submission" date="2019-07" db="EMBL/GenBank/DDBJ databases">
        <title>Whole genome shotgun sequence of Segetibacter aerophilus NBRC 106135.</title>
        <authorList>
            <person name="Hosoyama A."/>
            <person name="Uohara A."/>
            <person name="Ohji S."/>
            <person name="Ichikawa N."/>
        </authorList>
    </citation>
    <scope>NUCLEOTIDE SEQUENCE [LARGE SCALE GENOMIC DNA]</scope>
    <source>
        <strain evidence="1 2">NBRC 106135</strain>
    </source>
</reference>
<name>A0A512B6F3_9BACT</name>
<dbReference type="RefSeq" id="WP_170234039.1">
    <property type="nucleotide sequence ID" value="NZ_BJYT01000001.1"/>
</dbReference>
<proteinExistence type="predicted"/>
<protein>
    <submittedName>
        <fullName evidence="1">Uncharacterized protein</fullName>
    </submittedName>
</protein>